<proteinExistence type="inferred from homology"/>
<dbReference type="PRINTS" id="PR00081">
    <property type="entry name" value="GDHRDH"/>
</dbReference>
<dbReference type="GO" id="GO:0016491">
    <property type="term" value="F:oxidoreductase activity"/>
    <property type="evidence" value="ECO:0007669"/>
    <property type="project" value="UniProtKB-KW"/>
</dbReference>
<evidence type="ECO:0000313" key="5">
    <source>
        <dbReference type="Proteomes" id="UP000056968"/>
    </source>
</evidence>
<organism evidence="4 5">
    <name type="scientific">Sphingobium baderi</name>
    <dbReference type="NCBI Taxonomy" id="1332080"/>
    <lineage>
        <taxon>Bacteria</taxon>
        <taxon>Pseudomonadati</taxon>
        <taxon>Pseudomonadota</taxon>
        <taxon>Alphaproteobacteria</taxon>
        <taxon>Sphingomonadales</taxon>
        <taxon>Sphingomonadaceae</taxon>
        <taxon>Sphingobium</taxon>
    </lineage>
</organism>
<keyword evidence="2" id="KW-0560">Oxidoreductase</keyword>
<sequence length="274" mass="28793">MNRLANKVAVVTGSGGIGEASARRLAAEGAQVVIGDVNTASANKVAQSIVADGGKATALHLDLAEESSIIAFFAAIEAEHGRLDVLHNNAADTRGEQMALDMGITAMPADIWDRAFLVNTRGTMLMIKHGIPLMLKNGGGSIINTSSGAALRGDLYGPAYASSKAAINCLTLYTATQYGKQGIRCNVVSPGLVVTPNVYESNSQEQLDRIEKHKLTPYLGAPRDIAAAVAFLASDDGRFMTGQVMVVDGGITDHMPYFSEVLENFAADPANRSI</sequence>
<dbReference type="SUPFAM" id="SSF51735">
    <property type="entry name" value="NAD(P)-binding Rossmann-fold domains"/>
    <property type="match status" value="1"/>
</dbReference>
<evidence type="ECO:0000256" key="1">
    <source>
        <dbReference type="ARBA" id="ARBA00006484"/>
    </source>
</evidence>
<gene>
    <name evidence="4" type="ORF">ATN00_02390</name>
</gene>
<evidence type="ECO:0000256" key="2">
    <source>
        <dbReference type="ARBA" id="ARBA00023002"/>
    </source>
</evidence>
<evidence type="ECO:0000313" key="4">
    <source>
        <dbReference type="EMBL" id="ALR19323.1"/>
    </source>
</evidence>
<dbReference type="OrthoDB" id="5457012at2"/>
<dbReference type="AlphaFoldDB" id="A0A0S3EV94"/>
<dbReference type="Gene3D" id="3.40.50.720">
    <property type="entry name" value="NAD(P)-binding Rossmann-like Domain"/>
    <property type="match status" value="1"/>
</dbReference>
<dbReference type="InterPro" id="IPR036291">
    <property type="entry name" value="NAD(P)-bd_dom_sf"/>
</dbReference>
<dbReference type="RefSeq" id="WP_062061630.1">
    <property type="nucleotide sequence ID" value="NZ_CP013264.1"/>
</dbReference>
<dbReference type="FunFam" id="3.40.50.720:FF:000084">
    <property type="entry name" value="Short-chain dehydrogenase reductase"/>
    <property type="match status" value="1"/>
</dbReference>
<name>A0A0S3EV94_9SPHN</name>
<evidence type="ECO:0000256" key="3">
    <source>
        <dbReference type="ARBA" id="ARBA00051383"/>
    </source>
</evidence>
<dbReference type="InterPro" id="IPR002347">
    <property type="entry name" value="SDR_fam"/>
</dbReference>
<dbReference type="STRING" id="1332080.ATN00_02390"/>
<dbReference type="Proteomes" id="UP000056968">
    <property type="component" value="Chromosome"/>
</dbReference>
<protein>
    <recommendedName>
        <fullName evidence="6">Short-chain dehydrogenase</fullName>
    </recommendedName>
</protein>
<dbReference type="KEGG" id="sbd:ATN00_02390"/>
<accession>A0A0S3EV94</accession>
<comment type="catalytic activity">
    <reaction evidence="3">
        <text>2,5-dichlorocyclohexa-2,5-dien-1,4-diol + NAD(+) = 2,5-dichlorohydroquinone + NADH + H(+)</text>
        <dbReference type="Rhea" id="RHEA:15741"/>
        <dbReference type="ChEBI" id="CHEBI:15378"/>
        <dbReference type="ChEBI" id="CHEBI:27545"/>
        <dbReference type="ChEBI" id="CHEBI:28975"/>
        <dbReference type="ChEBI" id="CHEBI:57540"/>
        <dbReference type="ChEBI" id="CHEBI:57945"/>
    </reaction>
</comment>
<reference evidence="4 5" key="1">
    <citation type="submission" date="2015-11" db="EMBL/GenBank/DDBJ databases">
        <title>A Two-component Flavoprotein Monooxygenase System MeaXY Responsible for para-Hydroxylation of 2-Methyl-6-ethylaniline and 2,6-Diethylaniline in Sphingobium baderi DE-13.</title>
        <authorList>
            <person name="Cheng M."/>
            <person name="Meng Q."/>
            <person name="Yang Y."/>
            <person name="Chu C."/>
            <person name="Yan X."/>
            <person name="He J."/>
            <person name="Li S."/>
        </authorList>
    </citation>
    <scope>NUCLEOTIDE SEQUENCE [LARGE SCALE GENOMIC DNA]</scope>
    <source>
        <strain evidence="4 5">DE-13</strain>
    </source>
</reference>
<dbReference type="EMBL" id="CP013264">
    <property type="protein sequence ID" value="ALR19323.1"/>
    <property type="molecule type" value="Genomic_DNA"/>
</dbReference>
<dbReference type="PRINTS" id="PR00080">
    <property type="entry name" value="SDRFAMILY"/>
</dbReference>
<dbReference type="PANTHER" id="PTHR24321:SF8">
    <property type="entry name" value="ESTRADIOL 17-BETA-DEHYDROGENASE 8-RELATED"/>
    <property type="match status" value="1"/>
</dbReference>
<evidence type="ECO:0008006" key="6">
    <source>
        <dbReference type="Google" id="ProtNLM"/>
    </source>
</evidence>
<dbReference type="PANTHER" id="PTHR24321">
    <property type="entry name" value="DEHYDROGENASES, SHORT CHAIN"/>
    <property type="match status" value="1"/>
</dbReference>
<dbReference type="Pfam" id="PF13561">
    <property type="entry name" value="adh_short_C2"/>
    <property type="match status" value="1"/>
</dbReference>
<comment type="similarity">
    <text evidence="1">Belongs to the short-chain dehydrogenases/reductases (SDR) family.</text>
</comment>
<keyword evidence="5" id="KW-1185">Reference proteome</keyword>